<dbReference type="InParanoid" id="A0A1S3JEH8"/>
<feature type="transmembrane region" description="Helical" evidence="1">
    <location>
        <begin position="117"/>
        <end position="138"/>
    </location>
</feature>
<dbReference type="AlphaFoldDB" id="A0A1S3JEH8"/>
<evidence type="ECO:0000256" key="1">
    <source>
        <dbReference type="SAM" id="Phobius"/>
    </source>
</evidence>
<keyword evidence="1" id="KW-0812">Transmembrane</keyword>
<protein>
    <submittedName>
        <fullName evidence="3">Uncharacterized protein LOC106172212</fullName>
    </submittedName>
</protein>
<name>A0A1S3JEH8_LINAN</name>
<keyword evidence="2" id="KW-1185">Reference proteome</keyword>
<proteinExistence type="predicted"/>
<dbReference type="GeneID" id="106172212"/>
<feature type="transmembrane region" description="Helical" evidence="1">
    <location>
        <begin position="158"/>
        <end position="179"/>
    </location>
</feature>
<keyword evidence="1" id="KW-1133">Transmembrane helix</keyword>
<gene>
    <name evidence="3" type="primary">LOC106172212</name>
</gene>
<dbReference type="RefSeq" id="XP_013408294.1">
    <property type="nucleotide sequence ID" value="XM_013552840.1"/>
</dbReference>
<feature type="transmembrane region" description="Helical" evidence="1">
    <location>
        <begin position="83"/>
        <end position="105"/>
    </location>
</feature>
<sequence length="214" mass="23774">MADLYLVQAGIVLVSVVLAVISVTQDTWVLGFGHSTPADQDFIYQKFGPWGVCFTGCVQCDRQYTLECITVDMNTLVFTYLKLVQFFEVLSLGFLAVGGAMCLMPCKFHAQRKFGRIQVFFIFLGTVFQLSAVAVFGYNAHANSAPPEGADIYRVYGWPFYVIIVVLLILAMVSILAVITEYKQTQLIQEPNETETRLGYHAFYSSDDAVGAVV</sequence>
<accession>A0A1S3JEH8</accession>
<organism evidence="2 3">
    <name type="scientific">Lingula anatina</name>
    <name type="common">Brachiopod</name>
    <name type="synonym">Lingula unguis</name>
    <dbReference type="NCBI Taxonomy" id="7574"/>
    <lineage>
        <taxon>Eukaryota</taxon>
        <taxon>Metazoa</taxon>
        <taxon>Spiralia</taxon>
        <taxon>Lophotrochozoa</taxon>
        <taxon>Brachiopoda</taxon>
        <taxon>Linguliformea</taxon>
        <taxon>Lingulata</taxon>
        <taxon>Lingulida</taxon>
        <taxon>Linguloidea</taxon>
        <taxon>Lingulidae</taxon>
        <taxon>Lingula</taxon>
    </lineage>
</organism>
<evidence type="ECO:0000313" key="2">
    <source>
        <dbReference type="Proteomes" id="UP000085678"/>
    </source>
</evidence>
<evidence type="ECO:0000313" key="3">
    <source>
        <dbReference type="RefSeq" id="XP_013408294.1"/>
    </source>
</evidence>
<keyword evidence="1" id="KW-0472">Membrane</keyword>
<dbReference type="Proteomes" id="UP000085678">
    <property type="component" value="Unplaced"/>
</dbReference>
<dbReference type="Gene3D" id="1.20.140.150">
    <property type="match status" value="1"/>
</dbReference>
<reference evidence="3" key="1">
    <citation type="submission" date="2025-08" db="UniProtKB">
        <authorList>
            <consortium name="RefSeq"/>
        </authorList>
    </citation>
    <scope>IDENTIFICATION</scope>
    <source>
        <tissue evidence="3">Gonads</tissue>
    </source>
</reference>
<dbReference type="KEGG" id="lak:106172212"/>